<organism evidence="2 3">
    <name type="scientific">Endozoicomonas montiporae</name>
    <dbReference type="NCBI Taxonomy" id="1027273"/>
    <lineage>
        <taxon>Bacteria</taxon>
        <taxon>Pseudomonadati</taxon>
        <taxon>Pseudomonadota</taxon>
        <taxon>Gammaproteobacteria</taxon>
        <taxon>Oceanospirillales</taxon>
        <taxon>Endozoicomonadaceae</taxon>
        <taxon>Endozoicomonas</taxon>
    </lineage>
</organism>
<dbReference type="NCBIfam" id="TIGR02099">
    <property type="entry name" value="YhdP family protein"/>
    <property type="match status" value="1"/>
</dbReference>
<dbReference type="RefSeq" id="WP_034876725.1">
    <property type="nucleotide sequence ID" value="NZ_JOKG01000003.1"/>
</dbReference>
<accession>A0A081N5E0</accession>
<keyword evidence="3" id="KW-1185">Reference proteome</keyword>
<gene>
    <name evidence="2" type="ORF">GZ77_15265</name>
</gene>
<dbReference type="InterPro" id="IPR011836">
    <property type="entry name" value="YhdP"/>
</dbReference>
<feature type="domain" description="YhdP central" evidence="1">
    <location>
        <begin position="6"/>
        <end position="1275"/>
    </location>
</feature>
<proteinExistence type="predicted"/>
<dbReference type="Proteomes" id="UP000028006">
    <property type="component" value="Unassembled WGS sequence"/>
</dbReference>
<protein>
    <recommendedName>
        <fullName evidence="1">YhdP central domain-containing protein</fullName>
    </recommendedName>
</protein>
<dbReference type="eggNOG" id="COG3164">
    <property type="taxonomic scope" value="Bacteria"/>
</dbReference>
<evidence type="ECO:0000259" key="1">
    <source>
        <dbReference type="Pfam" id="PF13116"/>
    </source>
</evidence>
<dbReference type="PANTHER" id="PTHR38690:SF1">
    <property type="entry name" value="PROTEASE"/>
    <property type="match status" value="1"/>
</dbReference>
<dbReference type="EMBL" id="JOKG01000003">
    <property type="protein sequence ID" value="KEQ13663.1"/>
    <property type="molecule type" value="Genomic_DNA"/>
</dbReference>
<name>A0A081N5E0_9GAMM</name>
<sequence>MLPRLKRALRWSFKLTLASLLLLALLLLGVRVSFSLLPLFHERVVSYLNDQLDTDFVIDVLEPEWDGINPTLTLRGLSLQGHEAERPAFLVDRLDVELNTLSTLLSFTPIVDHLEANAISVVLEGDAKKRWSLFGIKQLDEDRQASPTFDIQGFLHWLSMQGYVDLTSIQLELLPEGQEPVVFDTRHLLLSEESGQKHLDWLLQVGDGSVNFTSHGSGTNRWNANWSGTLAINNADLSRLCLLVDDCSQYLLDAHLNADSQWRFQTGHWQFDGQLALTDLFYSLGGEASTVPTSVETDFSVLGYSQGQVVSDWNTELNNTRIALGENKVFIDNTKLRGQHQGEAVINLAVKTLDLAPVKRLALESGMLPGFTADLVRTLDPSGVLKEITVRYLPDRDPLADGSIVTRALLDNVAVGAWEGAPSGGNVSGRLHMNTLSGYFDLDTEDFRLGFPELFRDEWVYSTAKARLYWDVVDDIYRLKSDNIAVVGDEGRLNATMLLDIPFGRRSDQPNFLDIDVSIAEGDARYAMKYLPVHILEDSLSDWLEEAIVDATIHDGGFSMAGPLDSNVEEPLLWNLFFDVENGEFAYDPDWPVVTGFKGRIAVDNDDVKIAADKGRVFGALLEQAAVSLDMNDPLLTLHLDGQVKGQGKDIVRLLTETPLVDYSGGIAKGWTMGGDFSGQLSLVLPIEDVEKVEVKVDLETANGSFASKTPNIELDQIQGAFAYDTANGLQSEQLQARFLGDTIQGSITSSIDYLGHETMQVDWQGRVATDALQNWLELDFLSLLEGASDYSGSLVLKDSGPLQAQVSISSELEGIEIELPAPLGVAADDKKLLTIRQNVYRDRNELFVRLGDVGRAHFLFDPEYDFKAAAVHLGKNGALPSMEPGKILVSGTVPELDIEPWIAVFDGQPPGEEELTLLSQVEMDNVKIDRLIYDDYVLKDLMLRVKLGSNYTEVTVNSEPVDGQLLIPSRPSLPFTLDMNRLHLPEPPEKDDDQADGDEDWLAHIDPRDLPSAIVKIDSLKIGHRNLGDLSFIMQPVPGGKRISDINSGIEGMRFTGSLDWQYVNDQHHTRYQGGLRGKHIDRLQESLGLPVMVEAKDTRIDTTLDWQGSPLGVNMDTLNGTLKLRHKEGILKQLDGGAGALKLFGIFNTEALLRRIRLDFSDLYSSGVSFDTMKGQLDFDNGIITFEEPLSVEGPSSNFKLDGLVNTRDEVMDLSLVVTLPVTSNLPILSVLFGTAPQVAGIIYLADKLVGRQVDQLASIRYRITGSFDEPSVTLNQLFSGDPQKNGTNGQ</sequence>
<dbReference type="InterPro" id="IPR025263">
    <property type="entry name" value="YhdP_central"/>
</dbReference>
<reference evidence="2 3" key="1">
    <citation type="submission" date="2014-06" db="EMBL/GenBank/DDBJ databases">
        <title>Whole Genome Sequences of Three Symbiotic Endozoicomonas Bacteria.</title>
        <authorList>
            <person name="Neave M.J."/>
            <person name="Apprill A."/>
            <person name="Voolstra C.R."/>
        </authorList>
    </citation>
    <scope>NUCLEOTIDE SEQUENCE [LARGE SCALE GENOMIC DNA]</scope>
    <source>
        <strain evidence="2 3">LMG 24815</strain>
    </source>
</reference>
<dbReference type="PANTHER" id="PTHR38690">
    <property type="entry name" value="PROTEASE-RELATED"/>
    <property type="match status" value="1"/>
</dbReference>
<evidence type="ECO:0000313" key="3">
    <source>
        <dbReference type="Proteomes" id="UP000028006"/>
    </source>
</evidence>
<evidence type="ECO:0000313" key="2">
    <source>
        <dbReference type="EMBL" id="KEQ13663.1"/>
    </source>
</evidence>
<dbReference type="Pfam" id="PF13116">
    <property type="entry name" value="YhdP"/>
    <property type="match status" value="1"/>
</dbReference>
<comment type="caution">
    <text evidence="2">The sequence shown here is derived from an EMBL/GenBank/DDBJ whole genome shotgun (WGS) entry which is preliminary data.</text>
</comment>